<organism evidence="7">
    <name type="scientific">Cladocopium goreaui</name>
    <dbReference type="NCBI Taxonomy" id="2562237"/>
    <lineage>
        <taxon>Eukaryota</taxon>
        <taxon>Sar</taxon>
        <taxon>Alveolata</taxon>
        <taxon>Dinophyceae</taxon>
        <taxon>Suessiales</taxon>
        <taxon>Symbiodiniaceae</taxon>
        <taxon>Cladocopium</taxon>
    </lineage>
</organism>
<dbReference type="EMBL" id="CAMXCT030006623">
    <property type="protein sequence ID" value="CAL4804536.1"/>
    <property type="molecule type" value="Genomic_DNA"/>
</dbReference>
<feature type="compositionally biased region" description="Basic and acidic residues" evidence="3">
    <location>
        <begin position="1808"/>
        <end position="1818"/>
    </location>
</feature>
<dbReference type="EMBL" id="CAMXCT020006623">
    <property type="protein sequence ID" value="CAL1170599.1"/>
    <property type="molecule type" value="Genomic_DNA"/>
</dbReference>
<feature type="compositionally biased region" description="Low complexity" evidence="3">
    <location>
        <begin position="1748"/>
        <end position="1771"/>
    </location>
</feature>
<feature type="compositionally biased region" description="Pro residues" evidence="3">
    <location>
        <begin position="1782"/>
        <end position="1791"/>
    </location>
</feature>
<evidence type="ECO:0000256" key="2">
    <source>
        <dbReference type="ARBA" id="ARBA00023157"/>
    </source>
</evidence>
<accession>A0A9P1DWQ5</accession>
<feature type="region of interest" description="Disordered" evidence="3">
    <location>
        <begin position="2920"/>
        <end position="2951"/>
    </location>
</feature>
<feature type="region of interest" description="Disordered" evidence="3">
    <location>
        <begin position="1711"/>
        <end position="1847"/>
    </location>
</feature>
<sequence>MTWILRIALLEATVCLALAVDRVPAISVAPELLLYGKAWVVENIGAILAIPFCLNPMAEEGKDTSSWYKVPTWSGDPSEWRAFKREMSWWIASLDPISSGKYNVAARWALRQSGVVRARCEEYDPADLAGTPAVEGTDPESGEKVVLQAADPFSGLQKLLRSLEDSMGKTALDRKGELRKQFYQSIRRSPGERIATFCTRYRTLTGEMKREGIVLPSEELGWFLKDRLGLDALRVQLLETALAGREEYDQVETEVLRLFRDLHVADPLMKTKPFNNHGDQRQTPLQRFLSQPQQGARQGAPSSSTSSLKSFKTSSSYRFKPSSNASSGRSAYVVEDADEGDEEECDEELVPDDSGNGVPSLEEVLQTEAEVLAAEIQELEESGEARSKINEIKKDRGYHRNSSNSKVKLNGNQVEKKKGRTQCWDCGEYGHWGGDSQCPKPGAGLFKPKGAGKKSSQSSSGGGKQVKVVETLNTEHVFDENESGQHEVLMVNVGSLPFSEALASSKQEKTGAPGLARDKVLVGALDSACSRTCAGDTWLKHYLHTLKMAPQPIQDLVITAQEEELFRFGNGGTQRSSVRYRLPMMVGGNLVAVWVSVVKVPSLGLLLGRDFLDGIGAVVSFTKQKLRPDFLDGKLIDLAQVSAGHFALRLVPSSWPRTPTTSSSTSDARGRFKADSKVAKMDMMERKLIVAKHGKKVLDQNLCTAKNLQDCRTLTSRLGWEVAFMEDPLLDGLLAAKSAKGQAARIRRAVIEDAKAELAELKSKAQREDAARQLIGPKGGLPTLKADLLRLATLLKVDVDDSMKVEQIKQALKPVVELLKGPPTAAKSKAAADSAGQRRGARPKALQHGPRSSSAEPEPALPVPGPINAMPSTSSQGLTQHDIEELFLRQDQRVQTMLSQAMQQMMATMQPLHSQDVAAAYVQASPQNYQLTDAEMEEINGLHQAELQEERLWNEHGEELAWMTMQEMEDLQKQARDDGFRTPGDEADSEWRFDADRIKKGQALLISQAWQKHDRARRLISKGDIHAVMEVDWKREMESYMNETFVTSLELTPKPHDGVFVSEVFTTVQRVIKQASAKGHSVGSALSLETGWDFRRLADRKAGRLVVEKEKPYLLVLAFPCGPWSALMRLNPAHDLDARRAEGIKLIKYAIELAELQLSQGRHFLLENPLTAESWSLPQLKKLLQRLECHQAVFDQCRFQLRGPSGLLHKKPTKIATSSEAIARRLDGRRCLRDHEHEHVLGGGKITSAAGLYTKELANEIILGLEEEFEQSQRRAPHETMAVEEGDIEDDLDREIDPPMEMRDLESSDDEVKIAPPNMKIPASVKEAVRKLHNNTGHRSNKRLARALAIAGAPSTAIIAAKTLQCAVCQERRAPKARRPATLPTPKDCGDQVHIDIFEVEDLTETRFYAVHIIDAVSRFQMGEILADKSADSVVQFVKRRWMPIFGPPRVLVADQGREFVSWKFEEMAAQHSTLLWHTAVQSPWQNGICEKGGGILKAIVAAVVKSQSVVGREEMETALQEAITAYNADINEAGVSPAQAALGRQPKMTGDVLGDFGQRLAEHGLVECRPTIARQVAMREVAKLAMLRLHFSRGLRRAELARSRTSTVTQELEPGMIVYYYRMSKYNAKTGPSKKKLSLKRWHGPGLLVALEGHANCFISHKGQLVKTALEHVRRASTMEQITADEWELAVQDVVEAAMRDNIQPLEVEPEVSEPAAPAQQPQPEQADLPQVPVQPQELAAAMQSMAASAPPSVSAPPSRRSSLLSNSLRGRGGLVSQPQTPLPPVPASPRPGSGRSSRIESAVGRLMEDSERKRAPEVATEILQDAERESRATGSADLPVSSQPGETVEHASMSVEQVMSGSRHPLSIIADLAKQDQQDPLEHAVEDHGSWDGRWPTPSRTDWETHERYGLSWPCSRPEVYAVQTARKEYKWKEMQTEDKPHFKEAAKVGWQAWVDNGAVELLNARDAQAVRARLKARGEQCKILIPRYVYTDKHDGIRTSSRPLPLKANARLVVPGFRDVTAYTVRKDAPTCSRVSFHYLLVFSSSKRWRLVSADVKAAFLKGEEFSPGERDLYIGQIRTGDADEPCLPLGEGQLARLKKGIFGLADSPRRWYLRLHKSLTRLGWQRSIIDSAMWLLWSDSGELEGLVISHVDDLLMGGNARARKLLDELGRELGFGSLESGSFVYCGKRITQDEEDFSITVDMTEYHENLKPVPVPLHRKREPESPLTPGEQKQLRAILGSLQWLVSQVRVDLGFQLSTLQGDRQVVGTLLRANALVRQAKQNSSFALRYLPMDLKSCGLLVVTDASLGNVCKNGSADGSVSDRVYSQATYFIMVADKNLMSGKPGRFNLVDARSHRLGRVCRSTFGAELLSSEEGLDAGQYGRGVFAELMGYPMEHRSAELSAEQIPLQLVTDAKDNFDKCNSDTPTYGSQKSLAFTIAWLRSALRKENTTMSWTSTQNMFADGGTKLMKLEHMSKILQSNEWSVTFSPNFVKQLVKKPTKAAERDCSKALIGSPVGSADPMHGHLLLWHSAAENLGCYHYGFAFTNPLTNVSGNPFQKLSAYECQIQCKNTVGCSNFGFYPVSGSCYVGHGGILYAAKGAVAGPKECPVLNKACTELADASFPGDTPPQTMQAWPGGVQPTPLQCWPRRSDGLLSRCRNQTAIVLEDTQDGWPGQCDGLVKITDLKGGETCQTRCMLTPLCSVWAIESTTDRYGATTCWHGMLGYNCSYNPTGMRPIRAQRLQHGTYRVLMNSAGVQLLGLHNSFRGTVFKNWEEGAKHCKLECRSFLLCQFWQYSRTYGCFLEMPQRSEVGYPLTTTGPFASVNKNSQAAQDILAGEMIQHNCIGEMSAIPTAAPSAEETRLVVPGISPGTRAPKGTGWPWWVTFLVLSAVCLCLAVVSAAIWMGLEERRKRGLHQGTRRPLWPSHQDPKAHGYSPAAQRHEQSSSFMQNIHMPQMPFQSGFHMPGYQDTHVGSGNGRAPNMHPEAHGQSRGGRYF</sequence>
<feature type="domain" description="Integrase catalytic" evidence="6">
    <location>
        <begin position="1382"/>
        <end position="1546"/>
    </location>
</feature>
<name>A0A9P1DWQ5_9DINO</name>
<dbReference type="InterPro" id="IPR001584">
    <property type="entry name" value="Integrase_cat-core"/>
</dbReference>
<dbReference type="PROSITE" id="PS50994">
    <property type="entry name" value="INTEGRASE"/>
    <property type="match status" value="1"/>
</dbReference>
<feature type="region of interest" description="Disordered" evidence="3">
    <location>
        <begin position="440"/>
        <end position="466"/>
    </location>
</feature>
<keyword evidence="4" id="KW-1133">Transmembrane helix</keyword>
<evidence type="ECO:0000259" key="6">
    <source>
        <dbReference type="PROSITE" id="PS50994"/>
    </source>
</evidence>
<gene>
    <name evidence="7" type="ORF">C1SCF055_LOCUS41883</name>
</gene>
<dbReference type="Gene3D" id="3.50.4.10">
    <property type="entry name" value="Hepatocyte Growth Factor"/>
    <property type="match status" value="1"/>
</dbReference>
<feature type="compositionally biased region" description="Low complexity" evidence="3">
    <location>
        <begin position="453"/>
        <end position="466"/>
    </location>
</feature>
<evidence type="ECO:0000256" key="5">
    <source>
        <dbReference type="SAM" id="SignalP"/>
    </source>
</evidence>
<feature type="region of interest" description="Disordered" evidence="3">
    <location>
        <begin position="289"/>
        <end position="358"/>
    </location>
</feature>
<keyword evidence="2" id="KW-1015">Disulfide bond</keyword>
<dbReference type="GO" id="GO:0015074">
    <property type="term" value="P:DNA integration"/>
    <property type="evidence" value="ECO:0007669"/>
    <property type="project" value="InterPro"/>
</dbReference>
<feature type="signal peptide" evidence="5">
    <location>
        <begin position="1"/>
        <end position="19"/>
    </location>
</feature>
<dbReference type="PANTHER" id="PTHR37984">
    <property type="entry name" value="PROTEIN CBG26694"/>
    <property type="match status" value="1"/>
</dbReference>
<dbReference type="InterPro" id="IPR012337">
    <property type="entry name" value="RNaseH-like_sf"/>
</dbReference>
<dbReference type="InterPro" id="IPR000177">
    <property type="entry name" value="Apple"/>
</dbReference>
<keyword evidence="4" id="KW-0472">Membrane</keyword>
<proteinExistence type="predicted"/>
<keyword evidence="4" id="KW-0812">Transmembrane</keyword>
<dbReference type="InterPro" id="IPR013103">
    <property type="entry name" value="RVT_2"/>
</dbReference>
<dbReference type="GO" id="GO:0003676">
    <property type="term" value="F:nucleic acid binding"/>
    <property type="evidence" value="ECO:0007669"/>
    <property type="project" value="InterPro"/>
</dbReference>
<dbReference type="InterPro" id="IPR036397">
    <property type="entry name" value="RNaseH_sf"/>
</dbReference>
<dbReference type="SUPFAM" id="SSF53098">
    <property type="entry name" value="Ribonuclease H-like"/>
    <property type="match status" value="1"/>
</dbReference>
<feature type="compositionally biased region" description="Low complexity" evidence="3">
    <location>
        <begin position="825"/>
        <end position="835"/>
    </location>
</feature>
<protein>
    <submittedName>
        <fullName evidence="9">Retrovirus-related Pol polyprotein from transposon RE2 (Retro element 2) (AtRE2)</fullName>
    </submittedName>
</protein>
<comment type="caution">
    <text evidence="7">The sequence shown here is derived from an EMBL/GenBank/DDBJ whole genome shotgun (WGS) entry which is preliminary data.</text>
</comment>
<feature type="transmembrane region" description="Helical" evidence="4">
    <location>
        <begin position="2886"/>
        <end position="2913"/>
    </location>
</feature>
<reference evidence="7" key="1">
    <citation type="submission" date="2022-10" db="EMBL/GenBank/DDBJ databases">
        <authorList>
            <person name="Chen Y."/>
            <person name="Dougan E. K."/>
            <person name="Chan C."/>
            <person name="Rhodes N."/>
            <person name="Thang M."/>
        </authorList>
    </citation>
    <scope>NUCLEOTIDE SEQUENCE</scope>
</reference>
<dbReference type="Pfam" id="PF00665">
    <property type="entry name" value="rve"/>
    <property type="match status" value="1"/>
</dbReference>
<feature type="region of interest" description="Disordered" evidence="3">
    <location>
        <begin position="823"/>
        <end position="875"/>
    </location>
</feature>
<feature type="region of interest" description="Disordered" evidence="3">
    <location>
        <begin position="2969"/>
        <end position="3003"/>
    </location>
</feature>
<dbReference type="Gene3D" id="3.30.420.10">
    <property type="entry name" value="Ribonuclease H-like superfamily/Ribonuclease H"/>
    <property type="match status" value="1"/>
</dbReference>
<dbReference type="GO" id="GO:0005576">
    <property type="term" value="C:extracellular region"/>
    <property type="evidence" value="ECO:0007669"/>
    <property type="project" value="InterPro"/>
</dbReference>
<feature type="compositionally biased region" description="Low complexity" evidence="3">
    <location>
        <begin position="1714"/>
        <end position="1732"/>
    </location>
</feature>
<dbReference type="Pfam" id="PF07727">
    <property type="entry name" value="RVT_2"/>
    <property type="match status" value="1"/>
</dbReference>
<dbReference type="EMBL" id="CAMXCT010006623">
    <property type="protein sequence ID" value="CAI4017224.1"/>
    <property type="molecule type" value="Genomic_DNA"/>
</dbReference>
<feature type="chain" id="PRO_5043271864" evidence="5">
    <location>
        <begin position="20"/>
        <end position="3003"/>
    </location>
</feature>
<keyword evidence="10" id="KW-1185">Reference proteome</keyword>
<evidence type="ECO:0000256" key="4">
    <source>
        <dbReference type="SAM" id="Phobius"/>
    </source>
</evidence>
<dbReference type="PANTHER" id="PTHR37984:SF5">
    <property type="entry name" value="PROTEIN NYNRIN-LIKE"/>
    <property type="match status" value="1"/>
</dbReference>
<dbReference type="Proteomes" id="UP001152797">
    <property type="component" value="Unassembled WGS sequence"/>
</dbReference>
<reference evidence="8" key="2">
    <citation type="submission" date="2024-04" db="EMBL/GenBank/DDBJ databases">
        <authorList>
            <person name="Chen Y."/>
            <person name="Shah S."/>
            <person name="Dougan E. K."/>
            <person name="Thang M."/>
            <person name="Chan C."/>
        </authorList>
    </citation>
    <scope>NUCLEOTIDE SEQUENCE [LARGE SCALE GENOMIC DNA]</scope>
</reference>
<keyword evidence="1" id="KW-0677">Repeat</keyword>
<evidence type="ECO:0000313" key="7">
    <source>
        <dbReference type="EMBL" id="CAI4017224.1"/>
    </source>
</evidence>
<evidence type="ECO:0000256" key="3">
    <source>
        <dbReference type="SAM" id="MobiDB-lite"/>
    </source>
</evidence>
<evidence type="ECO:0000313" key="9">
    <source>
        <dbReference type="EMBL" id="CAL4804536.1"/>
    </source>
</evidence>
<keyword evidence="5" id="KW-0732">Signal</keyword>
<feature type="compositionally biased region" description="Low complexity" evidence="3">
    <location>
        <begin position="302"/>
        <end position="316"/>
    </location>
</feature>
<dbReference type="SMART" id="SM00223">
    <property type="entry name" value="APPLE"/>
    <property type="match status" value="1"/>
</dbReference>
<evidence type="ECO:0000256" key="1">
    <source>
        <dbReference type="ARBA" id="ARBA00022737"/>
    </source>
</evidence>
<dbReference type="GO" id="GO:0006508">
    <property type="term" value="P:proteolysis"/>
    <property type="evidence" value="ECO:0007669"/>
    <property type="project" value="InterPro"/>
</dbReference>
<evidence type="ECO:0000313" key="8">
    <source>
        <dbReference type="EMBL" id="CAL1170599.1"/>
    </source>
</evidence>
<dbReference type="InterPro" id="IPR050951">
    <property type="entry name" value="Retrovirus_Pol_polyprotein"/>
</dbReference>
<evidence type="ECO:0000313" key="10">
    <source>
        <dbReference type="Proteomes" id="UP001152797"/>
    </source>
</evidence>
<feature type="compositionally biased region" description="Acidic residues" evidence="3">
    <location>
        <begin position="335"/>
        <end position="351"/>
    </location>
</feature>